<proteinExistence type="predicted"/>
<dbReference type="EMBL" id="JAJSOF020000021">
    <property type="protein sequence ID" value="KAJ4437480.1"/>
    <property type="molecule type" value="Genomic_DNA"/>
</dbReference>
<feature type="region of interest" description="Disordered" evidence="1">
    <location>
        <begin position="304"/>
        <end position="331"/>
    </location>
</feature>
<name>A0ABQ8SUR6_PERAM</name>
<sequence>MIVWPNTCIEVGIYQSPDCPLCNSNQEMDSEHLKICASVAGHDNIFEKYWCRKPKYVDVLGGNKTTNLNVTATDLFPTVMPSQPQNYFIPAPGIRIPSRPTIHDLVDKVKSTGSFLNKKCVQQRRVLTEEKLDESVHNGDLDPLLTFFTDEAWFHLHSHVSTQNNRYWATENPHIIHEVPHHAAKVGVRCAVSLPRESITRPQEAGAQETSRALRGGGKGKHASRPTLWRREEGASQFSFCQQASQSCVAVKPASRPEFDLSMCPQLCEHSDECSVSGVCGSTCSGPQLGDLIERNDNAPTDFLTASVTATSNAQDLSTEQPHVSSKSSAD</sequence>
<evidence type="ECO:0000313" key="3">
    <source>
        <dbReference type="Proteomes" id="UP001148838"/>
    </source>
</evidence>
<comment type="caution">
    <text evidence="2">The sequence shown here is derived from an EMBL/GenBank/DDBJ whole genome shotgun (WGS) entry which is preliminary data.</text>
</comment>
<evidence type="ECO:0000313" key="2">
    <source>
        <dbReference type="EMBL" id="KAJ4437480.1"/>
    </source>
</evidence>
<protein>
    <submittedName>
        <fullName evidence="2">Uncharacterized protein</fullName>
    </submittedName>
</protein>
<keyword evidence="3" id="KW-1185">Reference proteome</keyword>
<organism evidence="2 3">
    <name type="scientific">Periplaneta americana</name>
    <name type="common">American cockroach</name>
    <name type="synonym">Blatta americana</name>
    <dbReference type="NCBI Taxonomy" id="6978"/>
    <lineage>
        <taxon>Eukaryota</taxon>
        <taxon>Metazoa</taxon>
        <taxon>Ecdysozoa</taxon>
        <taxon>Arthropoda</taxon>
        <taxon>Hexapoda</taxon>
        <taxon>Insecta</taxon>
        <taxon>Pterygota</taxon>
        <taxon>Neoptera</taxon>
        <taxon>Polyneoptera</taxon>
        <taxon>Dictyoptera</taxon>
        <taxon>Blattodea</taxon>
        <taxon>Blattoidea</taxon>
        <taxon>Blattidae</taxon>
        <taxon>Blattinae</taxon>
        <taxon>Periplaneta</taxon>
    </lineage>
</organism>
<dbReference type="PANTHER" id="PTHR47326">
    <property type="entry name" value="TRANSPOSABLE ELEMENT TC3 TRANSPOSASE-LIKE PROTEIN"/>
    <property type="match status" value="1"/>
</dbReference>
<accession>A0ABQ8SUR6</accession>
<gene>
    <name evidence="2" type="ORF">ANN_17624</name>
</gene>
<dbReference type="Proteomes" id="UP001148838">
    <property type="component" value="Unassembled WGS sequence"/>
</dbReference>
<evidence type="ECO:0000256" key="1">
    <source>
        <dbReference type="SAM" id="MobiDB-lite"/>
    </source>
</evidence>
<reference evidence="2 3" key="1">
    <citation type="journal article" date="2022" name="Allergy">
        <title>Genome assembly and annotation of Periplaneta americana reveal a comprehensive cockroach allergen profile.</title>
        <authorList>
            <person name="Wang L."/>
            <person name="Xiong Q."/>
            <person name="Saelim N."/>
            <person name="Wang L."/>
            <person name="Nong W."/>
            <person name="Wan A.T."/>
            <person name="Shi M."/>
            <person name="Liu X."/>
            <person name="Cao Q."/>
            <person name="Hui J.H.L."/>
            <person name="Sookrung N."/>
            <person name="Leung T.F."/>
            <person name="Tungtrongchitr A."/>
            <person name="Tsui S.K.W."/>
        </authorList>
    </citation>
    <scope>NUCLEOTIDE SEQUENCE [LARGE SCALE GENOMIC DNA]</scope>
    <source>
        <strain evidence="2">PWHHKU_190912</strain>
    </source>
</reference>
<feature type="region of interest" description="Disordered" evidence="1">
    <location>
        <begin position="199"/>
        <end position="227"/>
    </location>
</feature>
<dbReference type="PANTHER" id="PTHR47326:SF1">
    <property type="entry name" value="HTH PSQ-TYPE DOMAIN-CONTAINING PROTEIN"/>
    <property type="match status" value="1"/>
</dbReference>